<feature type="compositionally biased region" description="Gly residues" evidence="1">
    <location>
        <begin position="64"/>
        <end position="75"/>
    </location>
</feature>
<reference evidence="2" key="2">
    <citation type="submission" date="2023-05" db="EMBL/GenBank/DDBJ databases">
        <authorList>
            <person name="Fouks B."/>
        </authorList>
    </citation>
    <scope>NUCLEOTIDE SEQUENCE</scope>
    <source>
        <strain evidence="2">Stay&amp;Tobe</strain>
        <tissue evidence="2">Testes</tissue>
    </source>
</reference>
<keyword evidence="3" id="KW-1185">Reference proteome</keyword>
<accession>A0AAD8ELS6</accession>
<feature type="non-terminal residue" evidence="2">
    <location>
        <position position="1"/>
    </location>
</feature>
<organism evidence="2 3">
    <name type="scientific">Diploptera punctata</name>
    <name type="common">Pacific beetle cockroach</name>
    <dbReference type="NCBI Taxonomy" id="6984"/>
    <lineage>
        <taxon>Eukaryota</taxon>
        <taxon>Metazoa</taxon>
        <taxon>Ecdysozoa</taxon>
        <taxon>Arthropoda</taxon>
        <taxon>Hexapoda</taxon>
        <taxon>Insecta</taxon>
        <taxon>Pterygota</taxon>
        <taxon>Neoptera</taxon>
        <taxon>Polyneoptera</taxon>
        <taxon>Dictyoptera</taxon>
        <taxon>Blattodea</taxon>
        <taxon>Blaberoidea</taxon>
        <taxon>Blaberidae</taxon>
        <taxon>Diplopterinae</taxon>
        <taxon>Diploptera</taxon>
    </lineage>
</organism>
<evidence type="ECO:0000313" key="2">
    <source>
        <dbReference type="EMBL" id="KAJ9594252.1"/>
    </source>
</evidence>
<gene>
    <name evidence="2" type="ORF">L9F63_014329</name>
</gene>
<dbReference type="Proteomes" id="UP001233999">
    <property type="component" value="Unassembled WGS sequence"/>
</dbReference>
<reference evidence="2" key="1">
    <citation type="journal article" date="2023" name="IScience">
        <title>Live-bearing cockroach genome reveals convergent evolutionary mechanisms linked to viviparity in insects and beyond.</title>
        <authorList>
            <person name="Fouks B."/>
            <person name="Harrison M.C."/>
            <person name="Mikhailova A.A."/>
            <person name="Marchal E."/>
            <person name="English S."/>
            <person name="Carruthers M."/>
            <person name="Jennings E.C."/>
            <person name="Chiamaka E.L."/>
            <person name="Frigard R.A."/>
            <person name="Pippel M."/>
            <person name="Attardo G.M."/>
            <person name="Benoit J.B."/>
            <person name="Bornberg-Bauer E."/>
            <person name="Tobe S.S."/>
        </authorList>
    </citation>
    <scope>NUCLEOTIDE SEQUENCE</scope>
    <source>
        <strain evidence="2">Stay&amp;Tobe</strain>
    </source>
</reference>
<name>A0AAD8ELS6_DIPPU</name>
<dbReference type="EMBL" id="JASPKZ010003062">
    <property type="protein sequence ID" value="KAJ9594252.1"/>
    <property type="molecule type" value="Genomic_DNA"/>
</dbReference>
<evidence type="ECO:0000313" key="3">
    <source>
        <dbReference type="Proteomes" id="UP001233999"/>
    </source>
</evidence>
<sequence>PTSTGGTREQPDNGYNYNRPTSDNRFSGRPTSTGGTRDQPSTDNSYNYNRPDNRFSGRPTSTGGTTGTSTGGPGADYGDSGHRLVLQLLEDHLENKDVLQETDTIMKNLPNHSHHHKVKQPLPQVALSTNPTESWSLMSLSKDYYSVV</sequence>
<feature type="non-terminal residue" evidence="2">
    <location>
        <position position="148"/>
    </location>
</feature>
<protein>
    <submittedName>
        <fullName evidence="2">Uncharacterized protein</fullName>
    </submittedName>
</protein>
<feature type="region of interest" description="Disordered" evidence="1">
    <location>
        <begin position="1"/>
        <end position="82"/>
    </location>
</feature>
<comment type="caution">
    <text evidence="2">The sequence shown here is derived from an EMBL/GenBank/DDBJ whole genome shotgun (WGS) entry which is preliminary data.</text>
</comment>
<proteinExistence type="predicted"/>
<dbReference type="AlphaFoldDB" id="A0AAD8ELS6"/>
<evidence type="ECO:0000256" key="1">
    <source>
        <dbReference type="SAM" id="MobiDB-lite"/>
    </source>
</evidence>
<feature type="compositionally biased region" description="Polar residues" evidence="1">
    <location>
        <begin position="1"/>
        <end position="50"/>
    </location>
</feature>